<gene>
    <name evidence="16" type="ORF">WJX75_004746</name>
</gene>
<name>A0ABR2YE29_9CHLO</name>
<evidence type="ECO:0000259" key="15">
    <source>
        <dbReference type="PROSITE" id="PS51296"/>
    </source>
</evidence>
<dbReference type="Pfam" id="PF08417">
    <property type="entry name" value="PaO"/>
    <property type="match status" value="1"/>
</dbReference>
<reference evidence="16 17" key="1">
    <citation type="journal article" date="2024" name="Nat. Commun.">
        <title>Phylogenomics reveals the evolutionary origins of lichenization in chlorophyte algae.</title>
        <authorList>
            <person name="Puginier C."/>
            <person name="Libourel C."/>
            <person name="Otte J."/>
            <person name="Skaloud P."/>
            <person name="Haon M."/>
            <person name="Grisel S."/>
            <person name="Petersen M."/>
            <person name="Berrin J.G."/>
            <person name="Delaux P.M."/>
            <person name="Dal Grande F."/>
            <person name="Keller J."/>
        </authorList>
    </citation>
    <scope>NUCLEOTIDE SEQUENCE [LARGE SCALE GENOMIC DNA]</scope>
    <source>
        <strain evidence="16 17">SAG 216-7</strain>
    </source>
</reference>
<comment type="caution">
    <text evidence="16">The sequence shown here is derived from an EMBL/GenBank/DDBJ whole genome shotgun (WGS) entry which is preliminary data.</text>
</comment>
<dbReference type="InterPro" id="IPR017941">
    <property type="entry name" value="Rieske_2Fe-2S"/>
</dbReference>
<evidence type="ECO:0000256" key="7">
    <source>
        <dbReference type="ARBA" id="ARBA00022723"/>
    </source>
</evidence>
<organism evidence="16 17">
    <name type="scientific">Coccomyxa subellipsoidea</name>
    <dbReference type="NCBI Taxonomy" id="248742"/>
    <lineage>
        <taxon>Eukaryota</taxon>
        <taxon>Viridiplantae</taxon>
        <taxon>Chlorophyta</taxon>
        <taxon>core chlorophytes</taxon>
        <taxon>Trebouxiophyceae</taxon>
        <taxon>Trebouxiophyceae incertae sedis</taxon>
        <taxon>Coccomyxaceae</taxon>
        <taxon>Coccomyxa</taxon>
    </lineage>
</organism>
<dbReference type="InterPro" id="IPR050584">
    <property type="entry name" value="Cholesterol_7-desaturase"/>
</dbReference>
<keyword evidence="12" id="KW-0411">Iron-sulfur</keyword>
<keyword evidence="7" id="KW-0479">Metal-binding</keyword>
<dbReference type="SUPFAM" id="SSF55961">
    <property type="entry name" value="Bet v1-like"/>
    <property type="match status" value="1"/>
</dbReference>
<keyword evidence="3" id="KW-0150">Chloroplast</keyword>
<dbReference type="Gene3D" id="2.102.10.10">
    <property type="entry name" value="Rieske [2Fe-2S] iron-sulphur domain"/>
    <property type="match status" value="1"/>
</dbReference>
<proteinExistence type="predicted"/>
<evidence type="ECO:0000313" key="17">
    <source>
        <dbReference type="Proteomes" id="UP001491310"/>
    </source>
</evidence>
<keyword evidence="17" id="KW-1185">Reference proteome</keyword>
<evidence type="ECO:0000256" key="5">
    <source>
        <dbReference type="ARBA" id="ARBA00022692"/>
    </source>
</evidence>
<dbReference type="Proteomes" id="UP001491310">
    <property type="component" value="Unassembled WGS sequence"/>
</dbReference>
<feature type="compositionally biased region" description="Polar residues" evidence="14">
    <location>
        <begin position="71"/>
        <end position="81"/>
    </location>
</feature>
<feature type="domain" description="Rieske" evidence="15">
    <location>
        <begin position="94"/>
        <end position="208"/>
    </location>
</feature>
<dbReference type="InterPro" id="IPR013626">
    <property type="entry name" value="PaO"/>
</dbReference>
<keyword evidence="8" id="KW-0809">Transit peptide</keyword>
<keyword evidence="10" id="KW-0560">Oxidoreductase</keyword>
<evidence type="ECO:0000256" key="9">
    <source>
        <dbReference type="ARBA" id="ARBA00022989"/>
    </source>
</evidence>
<feature type="region of interest" description="Disordered" evidence="14">
    <location>
        <begin position="54"/>
        <end position="84"/>
    </location>
</feature>
<evidence type="ECO:0000256" key="3">
    <source>
        <dbReference type="ARBA" id="ARBA00022528"/>
    </source>
</evidence>
<evidence type="ECO:0000256" key="13">
    <source>
        <dbReference type="ARBA" id="ARBA00023136"/>
    </source>
</evidence>
<accession>A0ABR2YE29</accession>
<evidence type="ECO:0000256" key="11">
    <source>
        <dbReference type="ARBA" id="ARBA00023004"/>
    </source>
</evidence>
<keyword evidence="4" id="KW-0934">Plastid</keyword>
<comment type="subcellular location">
    <subcellularLocation>
        <location evidence="2">Membrane</location>
    </subcellularLocation>
    <subcellularLocation>
        <location evidence="1">Plastid</location>
        <location evidence="1">Chloroplast</location>
    </subcellularLocation>
</comment>
<dbReference type="EMBL" id="JALJOT010000014">
    <property type="protein sequence ID" value="KAK9903400.1"/>
    <property type="molecule type" value="Genomic_DNA"/>
</dbReference>
<dbReference type="PROSITE" id="PS51296">
    <property type="entry name" value="RIESKE"/>
    <property type="match status" value="1"/>
</dbReference>
<dbReference type="PANTHER" id="PTHR21266">
    <property type="entry name" value="IRON-SULFUR DOMAIN CONTAINING PROTEIN"/>
    <property type="match status" value="1"/>
</dbReference>
<keyword evidence="11" id="KW-0408">Iron</keyword>
<keyword evidence="5" id="KW-0812">Transmembrane</keyword>
<evidence type="ECO:0000256" key="6">
    <source>
        <dbReference type="ARBA" id="ARBA00022714"/>
    </source>
</evidence>
<dbReference type="SUPFAM" id="SSF50022">
    <property type="entry name" value="ISP domain"/>
    <property type="match status" value="1"/>
</dbReference>
<evidence type="ECO:0000256" key="2">
    <source>
        <dbReference type="ARBA" id="ARBA00004370"/>
    </source>
</evidence>
<keyword evidence="9" id="KW-1133">Transmembrane helix</keyword>
<protein>
    <recommendedName>
        <fullName evidence="15">Rieske domain-containing protein</fullName>
    </recommendedName>
</protein>
<keyword evidence="13" id="KW-0472">Membrane</keyword>
<evidence type="ECO:0000256" key="8">
    <source>
        <dbReference type="ARBA" id="ARBA00022946"/>
    </source>
</evidence>
<dbReference type="Pfam" id="PF00355">
    <property type="entry name" value="Rieske"/>
    <property type="match status" value="1"/>
</dbReference>
<evidence type="ECO:0000256" key="1">
    <source>
        <dbReference type="ARBA" id="ARBA00004229"/>
    </source>
</evidence>
<sequence>METGNIFGHFAPSPKYNTGLHRDGSVFLKSNGCILRSQRKVAVQWPHRGVACYKESETGGSSSKVLERPAQQGSAESPSTSGRKEEPFVWTKHWYPLAVIEDLNPEKPFATKLLGKDLVIWQDADKQWRCFEDVCPHRLAPLSQGRIEPSDGTLQCSYHGWRFNGSGAAASIPQAAHDGPQAERTSLASKRSCVATYPVQVQLGLVWVWPESGPHAFIESSAEEPALNQRVKEVAPEDVALTTNQNFVRDFPVAYDILFENISDQSHVPFAHNGVAYKRASQWANHFEVTNLNKDKGPGDAYTYDLEWSPDAIKPPINQKVKGVPPAYIEYFTPKEDGKFTALWFYVIPLDEHSTRVINHAVIVQPLPGIVKKLAAARPRWIDHLLLNEIFDGDMAYLAQASTNSKRRDGFGNSWAQDYYLPARADGSVLGWRKWYHKQGGGGFWEASGREPTPAPVLTREQLLDRYHQHTQKCPACSKALQQLCTGRKVLLGLAAALLLAAAAQLGRGASPISVAAVAPVLGALASVWLSEKFAGWQAKFVYSDYDHTARD</sequence>
<evidence type="ECO:0000313" key="16">
    <source>
        <dbReference type="EMBL" id="KAK9903400.1"/>
    </source>
</evidence>
<keyword evidence="6" id="KW-0001">2Fe-2S</keyword>
<evidence type="ECO:0000256" key="12">
    <source>
        <dbReference type="ARBA" id="ARBA00023014"/>
    </source>
</evidence>
<evidence type="ECO:0000256" key="10">
    <source>
        <dbReference type="ARBA" id="ARBA00023002"/>
    </source>
</evidence>
<evidence type="ECO:0000256" key="14">
    <source>
        <dbReference type="SAM" id="MobiDB-lite"/>
    </source>
</evidence>
<dbReference type="PANTHER" id="PTHR21266:SF32">
    <property type="entry name" value="CHOLESTEROL 7-DESATURASE NVD"/>
    <property type="match status" value="1"/>
</dbReference>
<evidence type="ECO:0000256" key="4">
    <source>
        <dbReference type="ARBA" id="ARBA00022640"/>
    </source>
</evidence>
<dbReference type="InterPro" id="IPR036922">
    <property type="entry name" value="Rieske_2Fe-2S_sf"/>
</dbReference>